<name>A0A0C2W7U9_AMAMK</name>
<gene>
    <name evidence="1" type="ORF">M378DRAFT_171966</name>
</gene>
<dbReference type="InParanoid" id="A0A0C2W7U9"/>
<organism evidence="1 2">
    <name type="scientific">Amanita muscaria (strain Koide BX008)</name>
    <dbReference type="NCBI Taxonomy" id="946122"/>
    <lineage>
        <taxon>Eukaryota</taxon>
        <taxon>Fungi</taxon>
        <taxon>Dikarya</taxon>
        <taxon>Basidiomycota</taxon>
        <taxon>Agaricomycotina</taxon>
        <taxon>Agaricomycetes</taxon>
        <taxon>Agaricomycetidae</taxon>
        <taxon>Agaricales</taxon>
        <taxon>Pluteineae</taxon>
        <taxon>Amanitaceae</taxon>
        <taxon>Amanita</taxon>
    </lineage>
</organism>
<evidence type="ECO:0000313" key="1">
    <source>
        <dbReference type="EMBL" id="KIL57232.1"/>
    </source>
</evidence>
<keyword evidence="2" id="KW-1185">Reference proteome</keyword>
<evidence type="ECO:0000313" key="2">
    <source>
        <dbReference type="Proteomes" id="UP000054549"/>
    </source>
</evidence>
<protein>
    <submittedName>
        <fullName evidence="1">Uncharacterized protein</fullName>
    </submittedName>
</protein>
<reference evidence="1 2" key="1">
    <citation type="submission" date="2014-04" db="EMBL/GenBank/DDBJ databases">
        <title>Evolutionary Origins and Diversification of the Mycorrhizal Mutualists.</title>
        <authorList>
            <consortium name="DOE Joint Genome Institute"/>
            <consortium name="Mycorrhizal Genomics Consortium"/>
            <person name="Kohler A."/>
            <person name="Kuo A."/>
            <person name="Nagy L.G."/>
            <person name="Floudas D."/>
            <person name="Copeland A."/>
            <person name="Barry K.W."/>
            <person name="Cichocki N."/>
            <person name="Veneault-Fourrey C."/>
            <person name="LaButti K."/>
            <person name="Lindquist E.A."/>
            <person name="Lipzen A."/>
            <person name="Lundell T."/>
            <person name="Morin E."/>
            <person name="Murat C."/>
            <person name="Riley R."/>
            <person name="Ohm R."/>
            <person name="Sun H."/>
            <person name="Tunlid A."/>
            <person name="Henrissat B."/>
            <person name="Grigoriev I.V."/>
            <person name="Hibbett D.S."/>
            <person name="Martin F."/>
        </authorList>
    </citation>
    <scope>NUCLEOTIDE SEQUENCE [LARGE SCALE GENOMIC DNA]</scope>
    <source>
        <strain evidence="1 2">Koide BX008</strain>
    </source>
</reference>
<sequence>MAYFDFLRRATCSPHQTYIITHCLVSLDARVFDVLMGLASTKRPASLRLDKNCQPFFYVLPPDSTTTTYVYSDSD</sequence>
<dbReference type="EMBL" id="KN818377">
    <property type="protein sequence ID" value="KIL57232.1"/>
    <property type="molecule type" value="Genomic_DNA"/>
</dbReference>
<dbReference type="HOGENOM" id="CLU_2721700_0_0_1"/>
<proteinExistence type="predicted"/>
<accession>A0A0C2W7U9</accession>
<dbReference type="Proteomes" id="UP000054549">
    <property type="component" value="Unassembled WGS sequence"/>
</dbReference>
<dbReference type="AlphaFoldDB" id="A0A0C2W7U9"/>